<organism evidence="1 2">
    <name type="scientific">Catharanthus roseus</name>
    <name type="common">Madagascar periwinkle</name>
    <name type="synonym">Vinca rosea</name>
    <dbReference type="NCBI Taxonomy" id="4058"/>
    <lineage>
        <taxon>Eukaryota</taxon>
        <taxon>Viridiplantae</taxon>
        <taxon>Streptophyta</taxon>
        <taxon>Embryophyta</taxon>
        <taxon>Tracheophyta</taxon>
        <taxon>Spermatophyta</taxon>
        <taxon>Magnoliopsida</taxon>
        <taxon>eudicotyledons</taxon>
        <taxon>Gunneridae</taxon>
        <taxon>Pentapetalae</taxon>
        <taxon>asterids</taxon>
        <taxon>lamiids</taxon>
        <taxon>Gentianales</taxon>
        <taxon>Apocynaceae</taxon>
        <taxon>Rauvolfioideae</taxon>
        <taxon>Vinceae</taxon>
        <taxon>Catharanthinae</taxon>
        <taxon>Catharanthus</taxon>
    </lineage>
</organism>
<reference evidence="2" key="1">
    <citation type="journal article" date="2023" name="Nat. Plants">
        <title>Single-cell RNA sequencing provides a high-resolution roadmap for understanding the multicellular compartmentation of specialized metabolism.</title>
        <authorList>
            <person name="Sun S."/>
            <person name="Shen X."/>
            <person name="Li Y."/>
            <person name="Li Y."/>
            <person name="Wang S."/>
            <person name="Li R."/>
            <person name="Zhang H."/>
            <person name="Shen G."/>
            <person name="Guo B."/>
            <person name="Wei J."/>
            <person name="Xu J."/>
            <person name="St-Pierre B."/>
            <person name="Chen S."/>
            <person name="Sun C."/>
        </authorList>
    </citation>
    <scope>NUCLEOTIDE SEQUENCE [LARGE SCALE GENOMIC DNA]</scope>
</reference>
<gene>
    <name evidence="1" type="ORF">M9H77_29054</name>
</gene>
<keyword evidence="2" id="KW-1185">Reference proteome</keyword>
<evidence type="ECO:0000313" key="1">
    <source>
        <dbReference type="EMBL" id="KAI5660261.1"/>
    </source>
</evidence>
<sequence>MSSNVDPLIVGRVIGDVVNMFEPCVTMAVYYDSKHVTNGCRFSLISRGVPMLLEEVLAYMGPRPPVGIHRYILVLFRQQRALGFLEPPMSRANFKTRDFAEKMDLEGPVAVVYYNANKEPSGRRRH</sequence>
<protein>
    <submittedName>
        <fullName evidence="1">Uncharacterized protein</fullName>
    </submittedName>
</protein>
<dbReference type="EMBL" id="CM044706">
    <property type="protein sequence ID" value="KAI5660261.1"/>
    <property type="molecule type" value="Genomic_DNA"/>
</dbReference>
<dbReference type="Proteomes" id="UP001060085">
    <property type="component" value="Linkage Group LG06"/>
</dbReference>
<proteinExistence type="predicted"/>
<name>A0ACC0AI34_CATRO</name>
<evidence type="ECO:0000313" key="2">
    <source>
        <dbReference type="Proteomes" id="UP001060085"/>
    </source>
</evidence>
<accession>A0ACC0AI34</accession>
<comment type="caution">
    <text evidence="1">The sequence shown here is derived from an EMBL/GenBank/DDBJ whole genome shotgun (WGS) entry which is preliminary data.</text>
</comment>